<dbReference type="SUPFAM" id="SSF52141">
    <property type="entry name" value="Uracil-DNA glycosylase-like"/>
    <property type="match status" value="1"/>
</dbReference>
<dbReference type="RefSeq" id="WP_046559189.1">
    <property type="nucleotide sequence ID" value="NZ_LAHO01000024.1"/>
</dbReference>
<organism evidence="2 3">
    <name type="scientific">Arsukibacterium ikkense</name>
    <dbReference type="NCBI Taxonomy" id="336831"/>
    <lineage>
        <taxon>Bacteria</taxon>
        <taxon>Pseudomonadati</taxon>
        <taxon>Pseudomonadota</taxon>
        <taxon>Gammaproteobacteria</taxon>
        <taxon>Chromatiales</taxon>
        <taxon>Chromatiaceae</taxon>
        <taxon>Arsukibacterium</taxon>
    </lineage>
</organism>
<name>A0A0M2UZB0_9GAMM</name>
<evidence type="ECO:0000313" key="3">
    <source>
        <dbReference type="Proteomes" id="UP000034228"/>
    </source>
</evidence>
<dbReference type="Pfam" id="PF03167">
    <property type="entry name" value="UDG"/>
    <property type="match status" value="1"/>
</dbReference>
<comment type="caution">
    <text evidence="2">The sequence shown here is derived from an EMBL/GenBank/DDBJ whole genome shotgun (WGS) entry which is preliminary data.</text>
</comment>
<dbReference type="OrthoDB" id="9799921at2"/>
<dbReference type="Gene3D" id="3.40.470.10">
    <property type="entry name" value="Uracil-DNA glycosylase-like domain"/>
    <property type="match status" value="1"/>
</dbReference>
<dbReference type="PATRIC" id="fig|336831.14.peg.1065"/>
<dbReference type="STRING" id="336831.WG68_18360"/>
<keyword evidence="3" id="KW-1185">Reference proteome</keyword>
<feature type="domain" description="Uracil-DNA glycosylase-like" evidence="1">
    <location>
        <begin position="9"/>
        <end position="164"/>
    </location>
</feature>
<dbReference type="AlphaFoldDB" id="A0A0M2UZB0"/>
<protein>
    <submittedName>
        <fullName evidence="2">DNA glycosylase</fullName>
    </submittedName>
</protein>
<sequence length="168" mass="18792">MSAVISSMAAIARPDARLLILGSMPGEKSLQQQQYYAHPRNAFWPLMASILGFAATLSYPERLQALLGQRVALWDVIGHCHRQGSLDSAISAEQPNDFTHFMRQHRQISAIAFNGGKAWQCFRRQVLAQQQLPDNLQLIQLPSTSPAHASLSFSEKLEKWQIIDALII</sequence>
<dbReference type="InterPro" id="IPR036895">
    <property type="entry name" value="Uracil-DNA_glycosylase-like_sf"/>
</dbReference>
<proteinExistence type="predicted"/>
<accession>A0A0M2UZB0</accession>
<dbReference type="InterPro" id="IPR026353">
    <property type="entry name" value="Hypoxan-DNA_Glyclase"/>
</dbReference>
<reference evidence="2 3" key="1">
    <citation type="submission" date="2015-03" db="EMBL/GenBank/DDBJ databases">
        <title>Draft genome sequences of two protease-producing strains of Arsukibacterium isolated from two cold and alkaline environments.</title>
        <authorList>
            <person name="Lylloff J.E."/>
            <person name="Skov L.B."/>
            <person name="Jepsen M."/>
            <person name="Hallin P.F."/>
            <person name="Sorensen S.J."/>
            <person name="Stougaard P."/>
            <person name="Glaring M.A."/>
        </authorList>
    </citation>
    <scope>NUCLEOTIDE SEQUENCE [LARGE SCALE GENOMIC DNA]</scope>
    <source>
        <strain evidence="2 3">GCM72</strain>
    </source>
</reference>
<dbReference type="SMART" id="SM00987">
    <property type="entry name" value="UreE_C"/>
    <property type="match status" value="1"/>
</dbReference>
<dbReference type="Proteomes" id="UP000034228">
    <property type="component" value="Unassembled WGS sequence"/>
</dbReference>
<dbReference type="CDD" id="cd10032">
    <property type="entry name" value="UDG-F6_HDG"/>
    <property type="match status" value="1"/>
</dbReference>
<evidence type="ECO:0000313" key="2">
    <source>
        <dbReference type="EMBL" id="KKO43902.1"/>
    </source>
</evidence>
<dbReference type="InterPro" id="IPR005122">
    <property type="entry name" value="Uracil-DNA_glycosylase-like"/>
</dbReference>
<dbReference type="EMBL" id="LAHO01000024">
    <property type="protein sequence ID" value="KKO43902.1"/>
    <property type="molecule type" value="Genomic_DNA"/>
</dbReference>
<dbReference type="SMART" id="SM00986">
    <property type="entry name" value="UDG"/>
    <property type="match status" value="1"/>
</dbReference>
<dbReference type="NCBIfam" id="TIGR04274">
    <property type="entry name" value="hypoxanDNAglyco"/>
    <property type="match status" value="1"/>
</dbReference>
<evidence type="ECO:0000259" key="1">
    <source>
        <dbReference type="SMART" id="SM00986"/>
    </source>
</evidence>
<gene>
    <name evidence="2" type="ORF">WG68_18360</name>
</gene>